<dbReference type="GO" id="GO:0016853">
    <property type="term" value="F:isomerase activity"/>
    <property type="evidence" value="ECO:0007669"/>
    <property type="project" value="UniProtKB-KW"/>
</dbReference>
<dbReference type="PANTHER" id="PTHR36114">
    <property type="entry name" value="16.7 KDA PROTEIN IN WHIE LOCUS"/>
    <property type="match status" value="1"/>
</dbReference>
<protein>
    <submittedName>
        <fullName evidence="2">Mannose-6-phosphate isomerase, cupin superfamily</fullName>
    </submittedName>
</protein>
<dbReference type="Gene3D" id="2.60.120.10">
    <property type="entry name" value="Jelly Rolls"/>
    <property type="match status" value="1"/>
</dbReference>
<reference evidence="2 3" key="1">
    <citation type="submission" date="2016-10" db="EMBL/GenBank/DDBJ databases">
        <authorList>
            <person name="de Groot N.N."/>
        </authorList>
    </citation>
    <scope>NUCLEOTIDE SEQUENCE [LARGE SCALE GENOMIC DNA]</scope>
    <source>
        <strain evidence="2 3">DSM 15269</strain>
    </source>
</reference>
<dbReference type="SUPFAM" id="SSF51182">
    <property type="entry name" value="RmlC-like cupins"/>
    <property type="match status" value="1"/>
</dbReference>
<gene>
    <name evidence="2" type="ORF">SAMN04488516_11251</name>
</gene>
<accession>A0A1H0FHP0</accession>
<dbReference type="CDD" id="cd02214">
    <property type="entry name" value="cupin_MJ1618"/>
    <property type="match status" value="1"/>
</dbReference>
<dbReference type="Proteomes" id="UP000199602">
    <property type="component" value="Unassembled WGS sequence"/>
</dbReference>
<dbReference type="InterPro" id="IPR052044">
    <property type="entry name" value="PKS_Associated_Protein"/>
</dbReference>
<keyword evidence="2" id="KW-0413">Isomerase</keyword>
<feature type="domain" description="Cupin type-2" evidence="1">
    <location>
        <begin position="47"/>
        <end position="111"/>
    </location>
</feature>
<dbReference type="OrthoDB" id="9180677at2"/>
<dbReference type="EMBL" id="FNIN01000012">
    <property type="protein sequence ID" value="SDN94193.1"/>
    <property type="molecule type" value="Genomic_DNA"/>
</dbReference>
<dbReference type="AlphaFoldDB" id="A0A1H0FHP0"/>
<evidence type="ECO:0000259" key="1">
    <source>
        <dbReference type="Pfam" id="PF07883"/>
    </source>
</evidence>
<evidence type="ECO:0000313" key="3">
    <source>
        <dbReference type="Proteomes" id="UP000199602"/>
    </source>
</evidence>
<dbReference type="InterPro" id="IPR011051">
    <property type="entry name" value="RmlC_Cupin_sf"/>
</dbReference>
<dbReference type="InterPro" id="IPR013096">
    <property type="entry name" value="Cupin_2"/>
</dbReference>
<proteinExistence type="predicted"/>
<dbReference type="Pfam" id="PF07883">
    <property type="entry name" value="Cupin_2"/>
    <property type="match status" value="1"/>
</dbReference>
<dbReference type="RefSeq" id="WP_092066130.1">
    <property type="nucleotide sequence ID" value="NZ_FNIN01000012.1"/>
</dbReference>
<organism evidence="2 3">
    <name type="scientific">Desulfonauticus submarinus</name>
    <dbReference type="NCBI Taxonomy" id="206665"/>
    <lineage>
        <taxon>Bacteria</taxon>
        <taxon>Pseudomonadati</taxon>
        <taxon>Thermodesulfobacteriota</taxon>
        <taxon>Desulfovibrionia</taxon>
        <taxon>Desulfovibrionales</taxon>
        <taxon>Desulfonauticaceae</taxon>
        <taxon>Desulfonauticus</taxon>
    </lineage>
</organism>
<sequence length="126" mass="14309">MSKLSKPIITKYLELKEYITKDNSIIKELMHPKVHGNSNQSLAEAIIPPYKTTFLHIHKTSEEIYHVLEGQGKMTLGENIFHITKGDTILIPPNTPHQVTNTEDTDLKILCCCAPPYSHEDTEILE</sequence>
<name>A0A1H0FHP0_9BACT</name>
<dbReference type="STRING" id="206665.SAMN04488516_11251"/>
<keyword evidence="3" id="KW-1185">Reference proteome</keyword>
<evidence type="ECO:0000313" key="2">
    <source>
        <dbReference type="EMBL" id="SDN94193.1"/>
    </source>
</evidence>
<dbReference type="PANTHER" id="PTHR36114:SF4">
    <property type="entry name" value="CUPIN 2 CONSERVED BARREL DOMAIN-CONTAINING PROTEIN"/>
    <property type="match status" value="1"/>
</dbReference>
<dbReference type="InterPro" id="IPR014710">
    <property type="entry name" value="RmlC-like_jellyroll"/>
</dbReference>